<evidence type="ECO:0000256" key="8">
    <source>
        <dbReference type="ARBA" id="ARBA00023128"/>
    </source>
</evidence>
<dbReference type="FunFam" id="1.50.40.10:FF:000062">
    <property type="entry name" value="mitochondrial uncoupling protein 3"/>
    <property type="match status" value="1"/>
</dbReference>
<dbReference type="EnsemblMetazoa" id="G13396.4">
    <property type="protein sequence ID" value="G13396.4:cds"/>
    <property type="gene ID" value="G13396"/>
</dbReference>
<organism evidence="12 13">
    <name type="scientific">Magallana gigas</name>
    <name type="common">Pacific oyster</name>
    <name type="synonym">Crassostrea gigas</name>
    <dbReference type="NCBI Taxonomy" id="29159"/>
    <lineage>
        <taxon>Eukaryota</taxon>
        <taxon>Metazoa</taxon>
        <taxon>Spiralia</taxon>
        <taxon>Lophotrochozoa</taxon>
        <taxon>Mollusca</taxon>
        <taxon>Bivalvia</taxon>
        <taxon>Autobranchia</taxon>
        <taxon>Pteriomorphia</taxon>
        <taxon>Ostreida</taxon>
        <taxon>Ostreoidea</taxon>
        <taxon>Ostreidae</taxon>
        <taxon>Magallana</taxon>
    </lineage>
</organism>
<keyword evidence="7" id="KW-1133">Transmembrane helix</keyword>
<dbReference type="Pfam" id="PF00153">
    <property type="entry name" value="Mito_carr"/>
    <property type="match status" value="3"/>
</dbReference>
<dbReference type="InterPro" id="IPR050391">
    <property type="entry name" value="Mito_Metabolite_Transporter"/>
</dbReference>
<evidence type="ECO:0000256" key="11">
    <source>
        <dbReference type="SAM" id="Coils"/>
    </source>
</evidence>
<dbReference type="Proteomes" id="UP000005408">
    <property type="component" value="Unassembled WGS sequence"/>
</dbReference>
<evidence type="ECO:0000313" key="13">
    <source>
        <dbReference type="Proteomes" id="UP000005408"/>
    </source>
</evidence>
<feature type="coiled-coil region" evidence="11">
    <location>
        <begin position="24"/>
        <end position="51"/>
    </location>
</feature>
<reference evidence="12" key="1">
    <citation type="submission" date="2022-08" db="UniProtKB">
        <authorList>
            <consortium name="EnsemblMetazoa"/>
        </authorList>
    </citation>
    <scope>IDENTIFICATION</scope>
    <source>
        <strain evidence="12">05x7-T-G4-1.051#20</strain>
    </source>
</reference>
<evidence type="ECO:0000256" key="5">
    <source>
        <dbReference type="ARBA" id="ARBA00022737"/>
    </source>
</evidence>
<evidence type="ECO:0008006" key="14">
    <source>
        <dbReference type="Google" id="ProtNLM"/>
    </source>
</evidence>
<keyword evidence="11" id="KW-0175">Coiled coil</keyword>
<evidence type="ECO:0000256" key="3">
    <source>
        <dbReference type="ARBA" id="ARBA00022448"/>
    </source>
</evidence>
<dbReference type="SUPFAM" id="SSF103506">
    <property type="entry name" value="Mitochondrial carrier"/>
    <property type="match status" value="1"/>
</dbReference>
<dbReference type="InterPro" id="IPR023395">
    <property type="entry name" value="MCP_dom_sf"/>
</dbReference>
<dbReference type="GO" id="GO:0005743">
    <property type="term" value="C:mitochondrial inner membrane"/>
    <property type="evidence" value="ECO:0007669"/>
    <property type="project" value="UniProtKB-SubCell"/>
</dbReference>
<evidence type="ECO:0000256" key="10">
    <source>
        <dbReference type="PROSITE-ProRule" id="PRU00282"/>
    </source>
</evidence>
<keyword evidence="5" id="KW-0677">Repeat</keyword>
<evidence type="ECO:0000256" key="6">
    <source>
        <dbReference type="ARBA" id="ARBA00022792"/>
    </source>
</evidence>
<feature type="repeat" description="Solcar" evidence="10">
    <location>
        <begin position="441"/>
        <end position="532"/>
    </location>
</feature>
<keyword evidence="6" id="KW-0999">Mitochondrion inner membrane</keyword>
<evidence type="ECO:0000256" key="2">
    <source>
        <dbReference type="ARBA" id="ARBA00006375"/>
    </source>
</evidence>
<keyword evidence="13" id="KW-1185">Reference proteome</keyword>
<dbReference type="Gene3D" id="1.50.40.10">
    <property type="entry name" value="Mitochondrial carrier domain"/>
    <property type="match status" value="1"/>
</dbReference>
<keyword evidence="3" id="KW-0813">Transport</keyword>
<evidence type="ECO:0000256" key="7">
    <source>
        <dbReference type="ARBA" id="ARBA00022989"/>
    </source>
</evidence>
<protein>
    <recommendedName>
        <fullName evidence="14">Mitochondrial substrate carrier family protein ucpB</fullName>
    </recommendedName>
</protein>
<dbReference type="InterPro" id="IPR018108">
    <property type="entry name" value="MCP_transmembrane"/>
</dbReference>
<dbReference type="AlphaFoldDB" id="A0A8W8IB41"/>
<comment type="similarity">
    <text evidence="2">Belongs to the mitochondrial carrier (TC 2.A.29) family.</text>
</comment>
<feature type="repeat" description="Solcar" evidence="10">
    <location>
        <begin position="541"/>
        <end position="633"/>
    </location>
</feature>
<evidence type="ECO:0000313" key="12">
    <source>
        <dbReference type="EnsemblMetazoa" id="G13396.4:cds"/>
    </source>
</evidence>
<keyword evidence="8" id="KW-0496">Mitochondrion</keyword>
<evidence type="ECO:0000256" key="1">
    <source>
        <dbReference type="ARBA" id="ARBA00004448"/>
    </source>
</evidence>
<dbReference type="PROSITE" id="PS50920">
    <property type="entry name" value="SOLCAR"/>
    <property type="match status" value="3"/>
</dbReference>
<comment type="subcellular location">
    <subcellularLocation>
        <location evidence="1">Mitochondrion inner membrane</location>
        <topology evidence="1">Multi-pass membrane protein</topology>
    </subcellularLocation>
</comment>
<name>A0A8W8IB41_MAGGI</name>
<keyword evidence="9 10" id="KW-0472">Membrane</keyword>
<evidence type="ECO:0000256" key="4">
    <source>
        <dbReference type="ARBA" id="ARBA00022692"/>
    </source>
</evidence>
<sequence length="639" mass="71791">MDIGTCSLPDRHLRSVRTLTQQALMLFEDKVEKYNDRLRDVRRDIETVILEFEDVRPTEENVLRAMKSDLIHFANQYNSLSNEYVSYLKGTRTAASLREEASHRLVASSVRGKVDYMITEIESRLTDNVPSYTQFAESNGQTEGLPLRVKEEVVRNLSYSSLNKKSSVGKRRHSVTSQVPSTTGSNLSTIIQRQAAKVGLQTAKLDLKFAEEEAELLRKQAAIEAERKILESRKAVAVAQTTFEALETLANDTEKGDILEECAEKEQCQQDTLERTKQYVRNLKENREDQVSVSSIRSFKNFCNPKHSTPCEKNQDLTSNLNPSAKPFSPYGFDHLTRYFTICCLDNLPELFRITNPIDVIKIRMQLENELVVHEGLSAIKNRYYDGFVKGGARIVRDEGVGGLYKGLLPSLMREGSYSTIRLGAYEPLKVYFGATDPAHTPLWKKICAGAISGTIGSAIATPTDLVKVRMQAQGKLFDGEVPRYKSTFSAFKKIIQTQGLRGLYTGVGPTVKRAAILTATQIPSYDHAKHTILNAELMKEGPALHVISSMIAGFMTALTTSPVDVIKTRIMNQKSHGVAHHERVYKNAFDCLLKTLRSEGPLGLYKGFIPNWMRIGPHTIITFFIFEELRHLIGMDPV</sequence>
<feature type="coiled-coil region" evidence="11">
    <location>
        <begin position="200"/>
        <end position="227"/>
    </location>
</feature>
<proteinExistence type="inferred from homology"/>
<dbReference type="PANTHER" id="PTHR45618">
    <property type="entry name" value="MITOCHONDRIAL DICARBOXYLATE CARRIER-RELATED"/>
    <property type="match status" value="1"/>
</dbReference>
<evidence type="ECO:0000256" key="9">
    <source>
        <dbReference type="ARBA" id="ARBA00023136"/>
    </source>
</evidence>
<keyword evidence="4 10" id="KW-0812">Transmembrane</keyword>
<accession>A0A8W8IB41</accession>
<feature type="repeat" description="Solcar" evidence="10">
    <location>
        <begin position="337"/>
        <end position="432"/>
    </location>
</feature>